<dbReference type="Proteomes" id="UP000463961">
    <property type="component" value="Chromosome"/>
</dbReference>
<keyword evidence="2" id="KW-1185">Reference proteome</keyword>
<gene>
    <name evidence="1" type="ORF">ICHIAU1_11970</name>
</gene>
<sequence length="92" mass="10074">MTGLSLMVALRGLLELVLWLMVGRGVLQVLAGRYSGDNAVIRMFDFLLRPVRACSAWLMPGLAACRRDTVSFVLLLLIWLALGVGKMLVVVS</sequence>
<dbReference type="RefSeq" id="WP_162050345.1">
    <property type="nucleotide sequence ID" value="NZ_AP019011.1"/>
</dbReference>
<accession>A0A679I322</accession>
<proteinExistence type="predicted"/>
<protein>
    <submittedName>
        <fullName evidence="1">Uncharacterized protein</fullName>
    </submittedName>
</protein>
<evidence type="ECO:0000313" key="2">
    <source>
        <dbReference type="Proteomes" id="UP000463961"/>
    </source>
</evidence>
<organism evidence="1 2">
    <name type="scientific">Fluviibacter phosphoraccumulans</name>
    <dbReference type="NCBI Taxonomy" id="1751046"/>
    <lineage>
        <taxon>Bacteria</taxon>
        <taxon>Pseudomonadati</taxon>
        <taxon>Pseudomonadota</taxon>
        <taxon>Betaproteobacteria</taxon>
        <taxon>Rhodocyclales</taxon>
        <taxon>Fluviibacteraceae</taxon>
        <taxon>Fluviibacter</taxon>
    </lineage>
</organism>
<dbReference type="AlphaFoldDB" id="A0A679I322"/>
<evidence type="ECO:0000313" key="1">
    <source>
        <dbReference type="EMBL" id="BBU68914.1"/>
    </source>
</evidence>
<dbReference type="EMBL" id="AP022345">
    <property type="protein sequence ID" value="BBU68914.1"/>
    <property type="molecule type" value="Genomic_DNA"/>
</dbReference>
<name>A0A679I322_9RHOO</name>
<reference evidence="2" key="1">
    <citation type="submission" date="2020-01" db="EMBL/GenBank/DDBJ databases">
        <title>Phosphoaccumulans saitamaens gen. nov., sp. nov., a polyphosphate accumulating bacterium isolated from surface river water.</title>
        <authorList>
            <person name="Watanabe K."/>
            <person name="Suda W."/>
        </authorList>
    </citation>
    <scope>NUCLEOTIDE SEQUENCE [LARGE SCALE GENOMIC DNA]</scope>
    <source>
        <strain evidence="2">ICHIAU1</strain>
    </source>
</reference>